<sequence>MTPMSFRDTWEQREDELLAPYAVRSRASAGRRYAEAEHPSRTCFQRDRDRILHSRCFRRLEYKTQVFVRATVDHYRTRLTHTMEMAAVGRTLARVFAANEDLTEAIALAHDIGHPPFGHAGERALNALMKEHGGFDHNDQSLRWLSLLEVRYPSFPGLNPTWEVRAGLMKHRAAEPGAALDGRPLGPHQQLEAQIADISDDMTYCAHDVDDALEAGMLSEEALLGEPLWRRAAERTRSQYGELAEKHRIRISVRNLLDLQVEDVIATGRAALERHDPRSPEAVMNAPERLVRFGPELESMISRFRAFLFDRVYFSDSVLERNRRAVRLLENLFRHYLAHPESMGRKAQARLEREGLRRTVCDYLSGFTDRYALAEAGRRTKYAPENHR</sequence>
<accession>A0A0G3EA35</accession>
<evidence type="ECO:0000313" key="4">
    <source>
        <dbReference type="EMBL" id="AKJ63301.1"/>
    </source>
</evidence>
<evidence type="ECO:0000256" key="1">
    <source>
        <dbReference type="ARBA" id="ARBA00022801"/>
    </source>
</evidence>
<gene>
    <name evidence="4" type="primary">dgt</name>
    <name evidence="4" type="ORF">L21SP4_00011</name>
</gene>
<name>A0A0G3EA35_9BACT</name>
<dbReference type="NCBIfam" id="TIGR01353">
    <property type="entry name" value="dGTP_triPase"/>
    <property type="match status" value="1"/>
</dbReference>
<dbReference type="PROSITE" id="PS51831">
    <property type="entry name" value="HD"/>
    <property type="match status" value="1"/>
</dbReference>
<dbReference type="FunFam" id="1.10.3210.10:FF:000024">
    <property type="entry name" value="Deoxyguanosinetriphosphate triphosphohydrolase-like protein"/>
    <property type="match status" value="1"/>
</dbReference>
<dbReference type="HAMAP" id="MF_01212">
    <property type="entry name" value="dGTPase_type2"/>
    <property type="match status" value="1"/>
</dbReference>
<evidence type="ECO:0000313" key="5">
    <source>
        <dbReference type="Proteomes" id="UP000035268"/>
    </source>
</evidence>
<dbReference type="PANTHER" id="PTHR11373:SF43">
    <property type="entry name" value="DEOXYGUANOSINETRIPHOSPHATE TRIPHOSPHOHYDROLASE-LIKE PROTEIN"/>
    <property type="match status" value="1"/>
</dbReference>
<dbReference type="SMART" id="SM00471">
    <property type="entry name" value="HDc"/>
    <property type="match status" value="1"/>
</dbReference>
<keyword evidence="5" id="KW-1185">Reference proteome</keyword>
<dbReference type="Pfam" id="PF01966">
    <property type="entry name" value="HD"/>
    <property type="match status" value="1"/>
</dbReference>
<dbReference type="Pfam" id="PF13286">
    <property type="entry name" value="HD_assoc"/>
    <property type="match status" value="1"/>
</dbReference>
<organism evidence="4 5">
    <name type="scientific">Kiritimatiella glycovorans</name>
    <dbReference type="NCBI Taxonomy" id="1307763"/>
    <lineage>
        <taxon>Bacteria</taxon>
        <taxon>Pseudomonadati</taxon>
        <taxon>Kiritimatiellota</taxon>
        <taxon>Kiritimatiellia</taxon>
        <taxon>Kiritimatiellales</taxon>
        <taxon>Kiritimatiellaceae</taxon>
        <taxon>Kiritimatiella</taxon>
    </lineage>
</organism>
<reference evidence="4 5" key="2">
    <citation type="journal article" date="2016" name="ISME J.">
        <title>Characterization of the first cultured representative of Verrucomicrobia subdivision 5 indicates the proposal of a novel phylum.</title>
        <authorList>
            <person name="Spring S."/>
            <person name="Bunk B."/>
            <person name="Sproer C."/>
            <person name="Schumann P."/>
            <person name="Rohde M."/>
            <person name="Tindall B.J."/>
            <person name="Klenk H.P."/>
        </authorList>
    </citation>
    <scope>NUCLEOTIDE SEQUENCE [LARGE SCALE GENOMIC DNA]</scope>
    <source>
        <strain evidence="4 5">L21-Fru-AB</strain>
    </source>
</reference>
<reference evidence="5" key="1">
    <citation type="submission" date="2015-02" db="EMBL/GenBank/DDBJ databases">
        <title>Description and complete genome sequence of the first cultured representative of the subdivision 5 of the Verrucomicrobia phylum.</title>
        <authorList>
            <person name="Spring S."/>
            <person name="Bunk B."/>
            <person name="Sproer C."/>
            <person name="Klenk H.-P."/>
        </authorList>
    </citation>
    <scope>NUCLEOTIDE SEQUENCE [LARGE SCALE GENOMIC DNA]</scope>
    <source>
        <strain evidence="5">L21-Fru-AB</strain>
    </source>
</reference>
<dbReference type="SUPFAM" id="SSF109604">
    <property type="entry name" value="HD-domain/PDEase-like"/>
    <property type="match status" value="1"/>
</dbReference>
<dbReference type="KEGG" id="vbl:L21SP4_00011"/>
<dbReference type="InterPro" id="IPR023023">
    <property type="entry name" value="dNTPase_2"/>
</dbReference>
<dbReference type="InterPro" id="IPR050135">
    <property type="entry name" value="dGTPase-like"/>
</dbReference>
<dbReference type="InterPro" id="IPR006261">
    <property type="entry name" value="dGTPase"/>
</dbReference>
<dbReference type="STRING" id="1307763.L21SP4_00011"/>
<dbReference type="CDD" id="cd00077">
    <property type="entry name" value="HDc"/>
    <property type="match status" value="1"/>
</dbReference>
<dbReference type="InterPro" id="IPR003607">
    <property type="entry name" value="HD/PDEase_dom"/>
</dbReference>
<proteinExistence type="inferred from homology"/>
<dbReference type="EMBL" id="CP010904">
    <property type="protein sequence ID" value="AKJ63301.1"/>
    <property type="molecule type" value="Genomic_DNA"/>
</dbReference>
<dbReference type="InterPro" id="IPR006674">
    <property type="entry name" value="HD_domain"/>
</dbReference>
<dbReference type="GO" id="GO:0008832">
    <property type="term" value="F:dGTPase activity"/>
    <property type="evidence" value="ECO:0007669"/>
    <property type="project" value="TreeGrafter"/>
</dbReference>
<dbReference type="AlphaFoldDB" id="A0A0G3EA35"/>
<dbReference type="PANTHER" id="PTHR11373">
    <property type="entry name" value="DEOXYNUCLEOSIDE TRIPHOSPHATE TRIPHOSPHOHYDROLASE"/>
    <property type="match status" value="1"/>
</dbReference>
<dbReference type="RefSeq" id="WP_201774644.1">
    <property type="nucleotide sequence ID" value="NZ_CP010904.1"/>
</dbReference>
<dbReference type="Proteomes" id="UP000035268">
    <property type="component" value="Chromosome"/>
</dbReference>
<dbReference type="InterPro" id="IPR026875">
    <property type="entry name" value="PHydrolase_assoc_dom"/>
</dbReference>
<dbReference type="GO" id="GO:0006203">
    <property type="term" value="P:dGTP catabolic process"/>
    <property type="evidence" value="ECO:0007669"/>
    <property type="project" value="TreeGrafter"/>
</dbReference>
<dbReference type="Gene3D" id="1.10.3210.10">
    <property type="entry name" value="Hypothetical protein af1432"/>
    <property type="match status" value="1"/>
</dbReference>
<evidence type="ECO:0000259" key="3">
    <source>
        <dbReference type="PROSITE" id="PS51831"/>
    </source>
</evidence>
<feature type="domain" description="HD" evidence="3">
    <location>
        <begin position="78"/>
        <end position="205"/>
    </location>
</feature>
<evidence type="ECO:0000256" key="2">
    <source>
        <dbReference type="HAMAP-Rule" id="MF_01212"/>
    </source>
</evidence>
<keyword evidence="1 2" id="KW-0378">Hydrolase</keyword>
<protein>
    <recommendedName>
        <fullName evidence="2">Deoxyguanosinetriphosphate triphosphohydrolase-like protein</fullName>
    </recommendedName>
</protein>
<comment type="similarity">
    <text evidence="2">Belongs to the dGTPase family. Type 2 subfamily.</text>
</comment>